<proteinExistence type="predicted"/>
<gene>
    <name evidence="2" type="ORF">NQ317_000733</name>
</gene>
<sequence>MYWRRKGRSIFSRSGESSGGYEGQHREYKIEICIVHGIDLVHFYRLYAEKSAVYEFKTEDANLFTVCTNLSGLK</sequence>
<feature type="region of interest" description="Disordered" evidence="1">
    <location>
        <begin position="1"/>
        <end position="22"/>
    </location>
</feature>
<dbReference type="Proteomes" id="UP001162164">
    <property type="component" value="Unassembled WGS sequence"/>
</dbReference>
<name>A0ABQ9IS40_9CUCU</name>
<keyword evidence="3" id="KW-1185">Reference proteome</keyword>
<evidence type="ECO:0000313" key="2">
    <source>
        <dbReference type="EMBL" id="KAJ8963722.1"/>
    </source>
</evidence>
<evidence type="ECO:0000256" key="1">
    <source>
        <dbReference type="SAM" id="MobiDB-lite"/>
    </source>
</evidence>
<evidence type="ECO:0000313" key="3">
    <source>
        <dbReference type="Proteomes" id="UP001162164"/>
    </source>
</evidence>
<comment type="caution">
    <text evidence="2">The sequence shown here is derived from an EMBL/GenBank/DDBJ whole genome shotgun (WGS) entry which is preliminary data.</text>
</comment>
<dbReference type="EMBL" id="JAPWTJ010002999">
    <property type="protein sequence ID" value="KAJ8963722.1"/>
    <property type="molecule type" value="Genomic_DNA"/>
</dbReference>
<reference evidence="2" key="1">
    <citation type="journal article" date="2023" name="Insect Mol. Biol.">
        <title>Genome sequencing provides insights into the evolution of gene families encoding plant cell wall-degrading enzymes in longhorned beetles.</title>
        <authorList>
            <person name="Shin N.R."/>
            <person name="Okamura Y."/>
            <person name="Kirsch R."/>
            <person name="Pauchet Y."/>
        </authorList>
    </citation>
    <scope>NUCLEOTIDE SEQUENCE</scope>
    <source>
        <strain evidence="2">MMC_N1</strain>
    </source>
</reference>
<organism evidence="2 3">
    <name type="scientific">Molorchus minor</name>
    <dbReference type="NCBI Taxonomy" id="1323400"/>
    <lineage>
        <taxon>Eukaryota</taxon>
        <taxon>Metazoa</taxon>
        <taxon>Ecdysozoa</taxon>
        <taxon>Arthropoda</taxon>
        <taxon>Hexapoda</taxon>
        <taxon>Insecta</taxon>
        <taxon>Pterygota</taxon>
        <taxon>Neoptera</taxon>
        <taxon>Endopterygota</taxon>
        <taxon>Coleoptera</taxon>
        <taxon>Polyphaga</taxon>
        <taxon>Cucujiformia</taxon>
        <taxon>Chrysomeloidea</taxon>
        <taxon>Cerambycidae</taxon>
        <taxon>Lamiinae</taxon>
        <taxon>Monochamini</taxon>
        <taxon>Molorchus</taxon>
    </lineage>
</organism>
<accession>A0ABQ9IS40</accession>
<protein>
    <submittedName>
        <fullName evidence="2">Uncharacterized protein</fullName>
    </submittedName>
</protein>